<organism evidence="2 3">
    <name type="scientific">Diceros bicornis minor</name>
    <name type="common">South-central black rhinoceros</name>
    <dbReference type="NCBI Taxonomy" id="77932"/>
    <lineage>
        <taxon>Eukaryota</taxon>
        <taxon>Metazoa</taxon>
        <taxon>Chordata</taxon>
        <taxon>Craniata</taxon>
        <taxon>Vertebrata</taxon>
        <taxon>Euteleostomi</taxon>
        <taxon>Mammalia</taxon>
        <taxon>Eutheria</taxon>
        <taxon>Laurasiatheria</taxon>
        <taxon>Perissodactyla</taxon>
        <taxon>Rhinocerotidae</taxon>
        <taxon>Diceros</taxon>
    </lineage>
</organism>
<feature type="region of interest" description="Disordered" evidence="1">
    <location>
        <begin position="1"/>
        <end position="142"/>
    </location>
</feature>
<dbReference type="PANTHER" id="PTHR46882">
    <property type="entry name" value="PLECKSTRIN HOMOLOGY DOMAIN-CONTAINING FAMILY N MEMBER 1"/>
    <property type="match status" value="1"/>
</dbReference>
<sequence length="142" mass="14994">MREAEGVFGAGVPRLHRGPARGPGSPALSPQFLSVMQSLPVPEPSGPFSSVPVSVPVLEPSSGLSQKGALQSPASQRHRGSIKGRGSQPPDAPELTHASLPSPPDGHPPRSYDNIWDKAPSPSHQRWPRGAPEAEEGLIQWI</sequence>
<dbReference type="GO" id="GO:0070300">
    <property type="term" value="F:phosphatidic acid binding"/>
    <property type="evidence" value="ECO:0007669"/>
    <property type="project" value="TreeGrafter"/>
</dbReference>
<name>A0A7J7EXJ0_DICBM</name>
<dbReference type="GO" id="GO:0031966">
    <property type="term" value="C:mitochondrial membrane"/>
    <property type="evidence" value="ECO:0007669"/>
    <property type="project" value="TreeGrafter"/>
</dbReference>
<comment type="caution">
    <text evidence="2">The sequence shown here is derived from an EMBL/GenBank/DDBJ whole genome shotgun (WGS) entry which is preliminary data.</text>
</comment>
<dbReference type="EMBL" id="JACDTQ010002101">
    <property type="protein sequence ID" value="KAF5920304.1"/>
    <property type="molecule type" value="Genomic_DNA"/>
</dbReference>
<dbReference type="GO" id="GO:0005856">
    <property type="term" value="C:cytoskeleton"/>
    <property type="evidence" value="ECO:0007669"/>
    <property type="project" value="TreeGrafter"/>
</dbReference>
<dbReference type="GO" id="GO:1901612">
    <property type="term" value="F:cardiolipin binding"/>
    <property type="evidence" value="ECO:0007669"/>
    <property type="project" value="InterPro"/>
</dbReference>
<dbReference type="GO" id="GO:1901981">
    <property type="term" value="F:phosphatidylinositol phosphate binding"/>
    <property type="evidence" value="ECO:0007669"/>
    <property type="project" value="TreeGrafter"/>
</dbReference>
<keyword evidence="3" id="KW-1185">Reference proteome</keyword>
<protein>
    <submittedName>
        <fullName evidence="2">Uncharacterized protein</fullName>
    </submittedName>
</protein>
<gene>
    <name evidence="2" type="ORF">HPG69_007610</name>
</gene>
<accession>A0A7J7EXJ0</accession>
<dbReference type="GO" id="GO:0061158">
    <property type="term" value="P:3'-UTR-mediated mRNA destabilization"/>
    <property type="evidence" value="ECO:0007669"/>
    <property type="project" value="TreeGrafter"/>
</dbReference>
<dbReference type="AlphaFoldDB" id="A0A7J7EXJ0"/>
<feature type="compositionally biased region" description="Low complexity" evidence="1">
    <location>
        <begin position="46"/>
        <end position="65"/>
    </location>
</feature>
<evidence type="ECO:0000256" key="1">
    <source>
        <dbReference type="SAM" id="MobiDB-lite"/>
    </source>
</evidence>
<dbReference type="PANTHER" id="PTHR46882:SF1">
    <property type="entry name" value="PLECKSTRIN HOMOLOGY DOMAIN-CONTAINING FAMILY N MEMBER 1"/>
    <property type="match status" value="1"/>
</dbReference>
<proteinExistence type="predicted"/>
<dbReference type="GO" id="GO:0001666">
    <property type="term" value="P:response to hypoxia"/>
    <property type="evidence" value="ECO:0007669"/>
    <property type="project" value="TreeGrafter"/>
</dbReference>
<evidence type="ECO:0000313" key="3">
    <source>
        <dbReference type="Proteomes" id="UP000551758"/>
    </source>
</evidence>
<reference evidence="2 3" key="1">
    <citation type="journal article" date="2020" name="Mol. Biol. Evol.">
        <title>Interspecific Gene Flow and the Evolution of Specialization in Black and White Rhinoceros.</title>
        <authorList>
            <person name="Moodley Y."/>
            <person name="Westbury M.V."/>
            <person name="Russo I.M."/>
            <person name="Gopalakrishnan S."/>
            <person name="Rakotoarivelo A."/>
            <person name="Olsen R.A."/>
            <person name="Prost S."/>
            <person name="Tunstall T."/>
            <person name="Ryder O.A."/>
            <person name="Dalen L."/>
            <person name="Bruford M.W."/>
        </authorList>
    </citation>
    <scope>NUCLEOTIDE SEQUENCE [LARGE SCALE GENOMIC DNA]</scope>
    <source>
        <strain evidence="2">SBR-YM</strain>
        <tissue evidence="2">Skin</tissue>
    </source>
</reference>
<dbReference type="Proteomes" id="UP000551758">
    <property type="component" value="Unassembled WGS sequence"/>
</dbReference>
<dbReference type="GO" id="GO:0001786">
    <property type="term" value="F:phosphatidylserine binding"/>
    <property type="evidence" value="ECO:0007669"/>
    <property type="project" value="TreeGrafter"/>
</dbReference>
<dbReference type="GO" id="GO:0043065">
    <property type="term" value="P:positive regulation of apoptotic process"/>
    <property type="evidence" value="ECO:0007669"/>
    <property type="project" value="InterPro"/>
</dbReference>
<dbReference type="InterPro" id="IPR042835">
    <property type="entry name" value="PLEKHN1"/>
</dbReference>
<evidence type="ECO:0000313" key="2">
    <source>
        <dbReference type="EMBL" id="KAF5920304.1"/>
    </source>
</evidence>